<gene>
    <name evidence="7" type="primary">zgc:153169</name>
</gene>
<dbReference type="PANTHER" id="PTHR12298">
    <property type="entry name" value="PCDC2 PROGRAMMED CELL DEATH PROTEIN 2 -RELATED"/>
    <property type="match status" value="1"/>
</dbReference>
<dbReference type="Pfam" id="PF04194">
    <property type="entry name" value="PDCD2_C"/>
    <property type="match status" value="1"/>
</dbReference>
<dbReference type="GO" id="GO:0005737">
    <property type="term" value="C:cytoplasm"/>
    <property type="evidence" value="ECO:0007669"/>
    <property type="project" value="InterPro"/>
</dbReference>
<organism evidence="7 8">
    <name type="scientific">Cyprinus carpio</name>
    <name type="common">Common carp</name>
    <dbReference type="NCBI Taxonomy" id="7962"/>
    <lineage>
        <taxon>Eukaryota</taxon>
        <taxon>Metazoa</taxon>
        <taxon>Chordata</taxon>
        <taxon>Craniata</taxon>
        <taxon>Vertebrata</taxon>
        <taxon>Euteleostomi</taxon>
        <taxon>Actinopterygii</taxon>
        <taxon>Neopterygii</taxon>
        <taxon>Teleostei</taxon>
        <taxon>Ostariophysi</taxon>
        <taxon>Cypriniformes</taxon>
        <taxon>Cyprinidae</taxon>
        <taxon>Cyprininae</taxon>
        <taxon>Cyprinus</taxon>
    </lineage>
</organism>
<dbReference type="GO" id="GO:0016787">
    <property type="term" value="F:hydrolase activity"/>
    <property type="evidence" value="ECO:0007669"/>
    <property type="project" value="InterPro"/>
</dbReference>
<dbReference type="Pfam" id="PF01112">
    <property type="entry name" value="Asparaginase_2"/>
    <property type="match status" value="1"/>
</dbReference>
<dbReference type="Ensembl" id="ENSCCRT00015016574.1">
    <property type="protein sequence ID" value="ENSCCRP00015016013.1"/>
    <property type="gene ID" value="ENSCCRG00015007108.1"/>
</dbReference>
<dbReference type="PROSITE" id="PS50865">
    <property type="entry name" value="ZF_MYND_2"/>
    <property type="match status" value="1"/>
</dbReference>
<dbReference type="GO" id="GO:0005634">
    <property type="term" value="C:nucleus"/>
    <property type="evidence" value="ECO:0007669"/>
    <property type="project" value="TreeGrafter"/>
</dbReference>
<sequence>MAANTVKESKTNREVVLGFLEEAESWQLLSNQFPSKVGGRPAWLSQADLPTVSELQCEKCKLPTVFLLQVYAPITEYDRSFHRTLFVFCCKTPACYTRNDNTCFKVYRCQLPRKNDFYPFDPPPEEKPEQLVNEHQVLDSGLKLCRLCGCLGQKACSRCHSVTYCCKEHQTIDWKNRHKKECNIESSQSSEEPSSFLFPEWELVTDPDELPAKDEELHEAHSLDQESMACLNNGLEDSELESMALHETQDSKVFQKFKKRIANEPQQVLRYCKEGSPLWVSAEHVPREEDVPECPCGAKRVFEFQVEDDGDTGRHIVGRGGYPNLKGVVECDAAIMEGVPGRFGAVAALRGIAQPCRVARKVMEKSPHSLLVGEGAEAFAQELGFTSEPNANMLSDHSATAYRVL</sequence>
<dbReference type="GO" id="GO:0008270">
    <property type="term" value="F:zinc ion binding"/>
    <property type="evidence" value="ECO:0007669"/>
    <property type="project" value="UniProtKB-KW"/>
</dbReference>
<dbReference type="SUPFAM" id="SSF56235">
    <property type="entry name" value="N-terminal nucleophile aminohydrolases (Ntn hydrolases)"/>
    <property type="match status" value="1"/>
</dbReference>
<evidence type="ECO:0000259" key="6">
    <source>
        <dbReference type="PROSITE" id="PS50865"/>
    </source>
</evidence>
<protein>
    <recommendedName>
        <fullName evidence="6">MYND-type domain-containing protein</fullName>
    </recommendedName>
</protein>
<dbReference type="InterPro" id="IPR002893">
    <property type="entry name" value="Znf_MYND"/>
</dbReference>
<dbReference type="SUPFAM" id="SSF144232">
    <property type="entry name" value="HIT/MYND zinc finger-like"/>
    <property type="match status" value="1"/>
</dbReference>
<dbReference type="Pfam" id="PF01753">
    <property type="entry name" value="zf-MYND"/>
    <property type="match status" value="1"/>
</dbReference>
<comment type="similarity">
    <text evidence="1">Belongs to the Ntn-hydrolase family.</text>
</comment>
<dbReference type="Proteomes" id="UP000694700">
    <property type="component" value="Unplaced"/>
</dbReference>
<accession>A0A8C1T3V1</accession>
<evidence type="ECO:0000256" key="2">
    <source>
        <dbReference type="ARBA" id="ARBA00022723"/>
    </source>
</evidence>
<dbReference type="AlphaFoldDB" id="A0A8C1T3V1"/>
<evidence type="ECO:0000313" key="7">
    <source>
        <dbReference type="Ensembl" id="ENSCCRP00015016013.1"/>
    </source>
</evidence>
<dbReference type="InterPro" id="IPR007320">
    <property type="entry name" value="PDCD2_C"/>
</dbReference>
<name>A0A8C1T3V1_CYPCA</name>
<evidence type="ECO:0000256" key="3">
    <source>
        <dbReference type="ARBA" id="ARBA00022771"/>
    </source>
</evidence>
<evidence type="ECO:0000256" key="5">
    <source>
        <dbReference type="PROSITE-ProRule" id="PRU00134"/>
    </source>
</evidence>
<keyword evidence="3 5" id="KW-0863">Zinc-finger</keyword>
<dbReference type="Gene3D" id="6.10.140.2220">
    <property type="match status" value="1"/>
</dbReference>
<dbReference type="PANTHER" id="PTHR12298:SF4">
    <property type="entry name" value="PROGRAMMED CELL DEATH PROTEIN 2"/>
    <property type="match status" value="1"/>
</dbReference>
<keyword evidence="4" id="KW-0862">Zinc</keyword>
<evidence type="ECO:0000256" key="1">
    <source>
        <dbReference type="ARBA" id="ARBA00010872"/>
    </source>
</evidence>
<dbReference type="PROSITE" id="PS01360">
    <property type="entry name" value="ZF_MYND_1"/>
    <property type="match status" value="1"/>
</dbReference>
<keyword evidence="2" id="KW-0479">Metal-binding</keyword>
<dbReference type="InterPro" id="IPR029055">
    <property type="entry name" value="Ntn_hydrolases_N"/>
</dbReference>
<dbReference type="InterPro" id="IPR000246">
    <property type="entry name" value="Peptidase_T2"/>
</dbReference>
<proteinExistence type="inferred from homology"/>
<evidence type="ECO:0000256" key="4">
    <source>
        <dbReference type="ARBA" id="ARBA00022833"/>
    </source>
</evidence>
<evidence type="ECO:0000313" key="8">
    <source>
        <dbReference type="Proteomes" id="UP000694700"/>
    </source>
</evidence>
<reference evidence="7" key="1">
    <citation type="submission" date="2025-08" db="UniProtKB">
        <authorList>
            <consortium name="Ensembl"/>
        </authorList>
    </citation>
    <scope>IDENTIFICATION</scope>
</reference>
<feature type="domain" description="MYND-type" evidence="6">
    <location>
        <begin position="145"/>
        <end position="182"/>
    </location>
</feature>